<dbReference type="WBParaSite" id="jg1718">
    <property type="protein sequence ID" value="jg1718"/>
    <property type="gene ID" value="jg1718"/>
</dbReference>
<dbReference type="AlphaFoldDB" id="A0A915DAF1"/>
<proteinExistence type="predicted"/>
<evidence type="ECO:0000313" key="2">
    <source>
        <dbReference type="WBParaSite" id="jg1718"/>
    </source>
</evidence>
<evidence type="ECO:0000313" key="1">
    <source>
        <dbReference type="Proteomes" id="UP000887574"/>
    </source>
</evidence>
<name>A0A915DAF1_9BILA</name>
<keyword evidence="1" id="KW-1185">Reference proteome</keyword>
<sequence length="79" mass="9086">MLREKYSLQGGCTWVAVVGSIPDSGRFTFFHWNTTLIPVEYHLDSSGIPPKFHWNPTLLSLEHHQFPHASKEYRDSTVS</sequence>
<protein>
    <submittedName>
        <fullName evidence="2">Uncharacterized protein</fullName>
    </submittedName>
</protein>
<organism evidence="1 2">
    <name type="scientific">Ditylenchus dipsaci</name>
    <dbReference type="NCBI Taxonomy" id="166011"/>
    <lineage>
        <taxon>Eukaryota</taxon>
        <taxon>Metazoa</taxon>
        <taxon>Ecdysozoa</taxon>
        <taxon>Nematoda</taxon>
        <taxon>Chromadorea</taxon>
        <taxon>Rhabditida</taxon>
        <taxon>Tylenchina</taxon>
        <taxon>Tylenchomorpha</taxon>
        <taxon>Sphaerularioidea</taxon>
        <taxon>Anguinidae</taxon>
        <taxon>Anguininae</taxon>
        <taxon>Ditylenchus</taxon>
    </lineage>
</organism>
<dbReference type="Proteomes" id="UP000887574">
    <property type="component" value="Unplaced"/>
</dbReference>
<reference evidence="2" key="1">
    <citation type="submission" date="2022-11" db="UniProtKB">
        <authorList>
            <consortium name="WormBaseParasite"/>
        </authorList>
    </citation>
    <scope>IDENTIFICATION</scope>
</reference>
<accession>A0A915DAF1</accession>